<feature type="compositionally biased region" description="Low complexity" evidence="1">
    <location>
        <begin position="828"/>
        <end position="855"/>
    </location>
</feature>
<feature type="region of interest" description="Disordered" evidence="1">
    <location>
        <begin position="739"/>
        <end position="759"/>
    </location>
</feature>
<feature type="region of interest" description="Disordered" evidence="1">
    <location>
        <begin position="928"/>
        <end position="1000"/>
    </location>
</feature>
<feature type="region of interest" description="Disordered" evidence="1">
    <location>
        <begin position="893"/>
        <end position="913"/>
    </location>
</feature>
<feature type="compositionally biased region" description="Low complexity" evidence="1">
    <location>
        <begin position="967"/>
        <end position="978"/>
    </location>
</feature>
<feature type="domain" description="Chitin-binding type-2" evidence="2">
    <location>
        <begin position="111"/>
        <end position="168"/>
    </location>
</feature>
<dbReference type="OrthoDB" id="8194050at2759"/>
<dbReference type="eggNOG" id="ENOG502S2FX">
    <property type="taxonomic scope" value="Eukaryota"/>
</dbReference>
<feature type="region of interest" description="Disordered" evidence="1">
    <location>
        <begin position="1270"/>
        <end position="1306"/>
    </location>
</feature>
<feature type="compositionally biased region" description="Polar residues" evidence="1">
    <location>
        <begin position="893"/>
        <end position="902"/>
    </location>
</feature>
<dbReference type="KEGG" id="mde:101888135"/>
<dbReference type="STRING" id="7370.A0A1I8MLJ4"/>
<dbReference type="EnsemblMetazoa" id="MDOA006218-RA">
    <property type="protein sequence ID" value="MDOA006218-PA"/>
    <property type="gene ID" value="MDOA006218"/>
</dbReference>
<dbReference type="Pfam" id="PF01607">
    <property type="entry name" value="CBM_14"/>
    <property type="match status" value="1"/>
</dbReference>
<evidence type="ECO:0000313" key="3">
    <source>
        <dbReference type="EnsemblMetazoa" id="MDOA006218-PA"/>
    </source>
</evidence>
<evidence type="ECO:0000259" key="2">
    <source>
        <dbReference type="PROSITE" id="PS50940"/>
    </source>
</evidence>
<feature type="compositionally biased region" description="Basic and acidic residues" evidence="1">
    <location>
        <begin position="604"/>
        <end position="625"/>
    </location>
</feature>
<feature type="compositionally biased region" description="Basic and acidic residues" evidence="1">
    <location>
        <begin position="948"/>
        <end position="962"/>
    </location>
</feature>
<dbReference type="VEuPathDB" id="VectorBase:MDOMA2_005750"/>
<evidence type="ECO:0000313" key="5">
    <source>
        <dbReference type="RefSeq" id="XP_005184381.1"/>
    </source>
</evidence>
<dbReference type="SUPFAM" id="SSF57625">
    <property type="entry name" value="Invertebrate chitin-binding proteins"/>
    <property type="match status" value="1"/>
</dbReference>
<feature type="compositionally biased region" description="Low complexity" evidence="1">
    <location>
        <begin position="991"/>
        <end position="1000"/>
    </location>
</feature>
<dbReference type="VEuPathDB" id="VectorBase:MDOA006218"/>
<feature type="region of interest" description="Disordered" evidence="1">
    <location>
        <begin position="208"/>
        <end position="700"/>
    </location>
</feature>
<reference evidence="3" key="1">
    <citation type="submission" date="2020-05" db="UniProtKB">
        <authorList>
            <consortium name="EnsemblMetazoa"/>
        </authorList>
    </citation>
    <scope>IDENTIFICATION</scope>
    <source>
        <strain evidence="3">Aabys</strain>
    </source>
</reference>
<protein>
    <submittedName>
        <fullName evidence="5">Uncharacterized protein LOC101888135 isoform X1</fullName>
    </submittedName>
</protein>
<feature type="compositionally biased region" description="Polar residues" evidence="1">
    <location>
        <begin position="507"/>
        <end position="526"/>
    </location>
</feature>
<dbReference type="GO" id="GO:0008061">
    <property type="term" value="F:chitin binding"/>
    <property type="evidence" value="ECO:0007669"/>
    <property type="project" value="InterPro"/>
</dbReference>
<feature type="compositionally biased region" description="Basic and acidic residues" evidence="1">
    <location>
        <begin position="382"/>
        <end position="393"/>
    </location>
</feature>
<gene>
    <name evidence="3" type="primary">101888135</name>
    <name evidence="5" type="synonym">LOC101888135</name>
</gene>
<dbReference type="PROSITE" id="PS50940">
    <property type="entry name" value="CHIT_BIND_II"/>
    <property type="match status" value="1"/>
</dbReference>
<feature type="compositionally biased region" description="Polar residues" evidence="1">
    <location>
        <begin position="573"/>
        <end position="583"/>
    </location>
</feature>
<dbReference type="PANTHER" id="PTHR22933">
    <property type="entry name" value="FI18007P1-RELATED"/>
    <property type="match status" value="1"/>
</dbReference>
<dbReference type="GO" id="GO:0005576">
    <property type="term" value="C:extracellular region"/>
    <property type="evidence" value="ECO:0007669"/>
    <property type="project" value="InterPro"/>
</dbReference>
<feature type="region of interest" description="Disordered" evidence="1">
    <location>
        <begin position="811"/>
        <end position="855"/>
    </location>
</feature>
<dbReference type="RefSeq" id="XP_005184381.1">
    <property type="nucleotide sequence ID" value="XM_005184324.3"/>
</dbReference>
<feature type="compositionally biased region" description="Low complexity" evidence="1">
    <location>
        <begin position="1479"/>
        <end position="1493"/>
    </location>
</feature>
<evidence type="ECO:0000313" key="4">
    <source>
        <dbReference type="Proteomes" id="UP001652621"/>
    </source>
</evidence>
<dbReference type="Proteomes" id="UP001652621">
    <property type="component" value="Unplaced"/>
</dbReference>
<dbReference type="PANTHER" id="PTHR22933:SF42">
    <property type="entry name" value="FI18455P1-RELATED"/>
    <property type="match status" value="1"/>
</dbReference>
<dbReference type="InterPro" id="IPR052976">
    <property type="entry name" value="Scoloptoxin-like"/>
</dbReference>
<dbReference type="InterPro" id="IPR002557">
    <property type="entry name" value="Chitin-bd_dom"/>
</dbReference>
<organism evidence="3">
    <name type="scientific">Musca domestica</name>
    <name type="common">House fly</name>
    <dbReference type="NCBI Taxonomy" id="7370"/>
    <lineage>
        <taxon>Eukaryota</taxon>
        <taxon>Metazoa</taxon>
        <taxon>Ecdysozoa</taxon>
        <taxon>Arthropoda</taxon>
        <taxon>Hexapoda</taxon>
        <taxon>Insecta</taxon>
        <taxon>Pterygota</taxon>
        <taxon>Neoptera</taxon>
        <taxon>Endopterygota</taxon>
        <taxon>Diptera</taxon>
        <taxon>Brachycera</taxon>
        <taxon>Muscomorpha</taxon>
        <taxon>Muscoidea</taxon>
        <taxon>Muscidae</taxon>
        <taxon>Musca</taxon>
    </lineage>
</organism>
<reference evidence="5" key="2">
    <citation type="submission" date="2025-04" db="UniProtKB">
        <authorList>
            <consortium name="RefSeq"/>
        </authorList>
    </citation>
    <scope>IDENTIFICATION</scope>
    <source>
        <strain evidence="5">Aabys</strain>
    </source>
</reference>
<accession>A0A1I8MLJ4</accession>
<feature type="region of interest" description="Disordered" evidence="1">
    <location>
        <begin position="1193"/>
        <end position="1218"/>
    </location>
</feature>
<feature type="compositionally biased region" description="Low complexity" evidence="1">
    <location>
        <begin position="245"/>
        <end position="255"/>
    </location>
</feature>
<dbReference type="InterPro" id="IPR036508">
    <property type="entry name" value="Chitin-bd_dom_sf"/>
</dbReference>
<feature type="compositionally biased region" description="Basic and acidic residues" evidence="1">
    <location>
        <begin position="468"/>
        <end position="489"/>
    </location>
</feature>
<dbReference type="SMART" id="SM00494">
    <property type="entry name" value="ChtBD2"/>
    <property type="match status" value="1"/>
</dbReference>
<feature type="region of interest" description="Disordered" evidence="1">
    <location>
        <begin position="1224"/>
        <end position="1243"/>
    </location>
</feature>
<feature type="compositionally biased region" description="Basic and acidic residues" evidence="1">
    <location>
        <begin position="652"/>
        <end position="665"/>
    </location>
</feature>
<sequence length="1522" mass="162882">MRLFTNIFQANMETRQSAKGALYLGAFLALAVLLNLAVADARSHIPARVLAKQTGATQFEEHYETQADCNEHKHSLRKRASDEDVDYEVYQGVVGRPGIDFPIYPRIPKTSFSCRSYGNGYFADMETDCQVFHICEEGRKISFLCPNGTIFQQSELTCDWWFKVNCLGSSSFYGESSELLGKQRDQHLKPVVPVQGFNIVGGGLNIKPRVPAKATSRSREGVAIDAEPDSAVGKGGRIGAGNSGSGRNANGNVGNSPAQRKVPLGKDKFSGGPRSADNNDYPSGKRGPDAGGDGNRGPSATNEKYRIGNGGQRGPDASNEKYHDGQRGPDASNEKYHDGYGGPDASNEKYHDGSNGPSADSYGVGKDGPENENYRLGGKGIDGPRGDSYKVGKDGPSNDNYGSGPSGPSGDKYKVGKDGPSNDNYGSGPSGPSGDKYKVGKDGPSSDNYRTGHSGPSSDKYKVGKNGPSEDKYQEGSHVSGGDKYREVPSGKNTPLSGSSGSGSGATYPNSASGVFGATSASQEYPSINKPERRIDSAEMPSIESVDFEDLSSEKSKTEITVINSNDNDDESQITAETASFVSDRNRNNYGGVEKSKFGQTPGKDSKGSKSGDEGRSRGAGDRGSQRHGYTGLNGETTEKARNGQRGSQRYGVDKPNQDASAEKTNKKHKYAGGVETKKEKFQVDSGAPHPTPSYVSGTYTTARRLESTRTTPFYTPTVPSVAVVKGKGGSEAKLRENTATTPTPHRFGNQGSGGLFLEGEKKDYSKTTSSKTAQFTEATTLRSIVIGMRHDYGAQELPRNHKYYESDIDSVESTTPATTGPTYLPKSSSSPSSSYSSSSSSSGSSKSSQGSSGDSLLFAPVSDLEVNRNVNEMLKTMDVLKHNFQDVELIKQSGNSGNNNREGLDIPPSSGPDALVSLAKYFATEQHDNSTGRHQPNSLGVGGGAADEGKDKKLDPAKGKSDTLSTTIIKKAPTTTTSNSLAPKDKPSDTTATLTTESSASVAPNADDIATSLLSNKTVKKYNKLFGLDNSQAEEVDVDLKLRTGVTVQNNGKDTQTVVTSFPQIGPTDATIRSLAEKPESRKIAQVFSNALNEYLNDPVKFRDELRSQARPTEPPFDSRFVSVTDPTLFNHGTAATYLPTMAPTTNRPYSTTESNLASDINSHLITSTGYPDSELTTNVFDATTFKSSSERKSNLEFSAELEPPNSDSGEGEELLQREHTQSFVKNKNNNNEKSGKLSISAKPQKPWSFIEEDDVLDPLKINDGLMKKTTTYQPKTQSKSSALLESQGRSHSSTAEHIEGRQNAKIQAEDPWGDLFESYDISKENLPATTGLQRIANKLFGGLNETEALHLKNVMAEAEHNRQILRLLLLLIQTCDDHNGKALERSRKSLLGALISMDGKLQSKGHVRGPTVTTTEKLPITTYRRTGSGEEITTTTLSSTDQPATTTLASTTTDAAGNSAEATTKFAIIVDDFGGETAATTTPESGSSPGSLDAGGSADKRALELLKSLYSLASKFTSRR</sequence>
<feature type="region of interest" description="Disordered" evidence="1">
    <location>
        <begin position="1479"/>
        <end position="1499"/>
    </location>
</feature>
<feature type="compositionally biased region" description="Gly residues" evidence="1">
    <location>
        <begin position="233"/>
        <end position="244"/>
    </location>
</feature>
<name>A0A1I8MLJ4_MUSDO</name>
<evidence type="ECO:0000256" key="1">
    <source>
        <dbReference type="SAM" id="MobiDB-lite"/>
    </source>
</evidence>
<dbReference type="Gene3D" id="2.170.140.10">
    <property type="entry name" value="Chitin binding domain"/>
    <property type="match status" value="1"/>
</dbReference>
<proteinExistence type="predicted"/>
<feature type="compositionally biased region" description="Polar residues" evidence="1">
    <location>
        <begin position="445"/>
        <end position="457"/>
    </location>
</feature>
<keyword evidence="4" id="KW-1185">Reference proteome</keyword>
<feature type="compositionally biased region" description="Polar residues" evidence="1">
    <location>
        <begin position="812"/>
        <end position="822"/>
    </location>
</feature>
<feature type="compositionally biased region" description="Polar residues" evidence="1">
    <location>
        <begin position="1270"/>
        <end position="1295"/>
    </location>
</feature>
<feature type="compositionally biased region" description="Basic and acidic residues" evidence="1">
    <location>
        <begin position="318"/>
        <end position="338"/>
    </location>
</feature>